<evidence type="ECO:0000313" key="2">
    <source>
        <dbReference type="Proteomes" id="UP000284403"/>
    </source>
</evidence>
<dbReference type="RefSeq" id="XP_029228096.1">
    <property type="nucleotide sequence ID" value="XM_029371782.1"/>
</dbReference>
<evidence type="ECO:0000313" key="1">
    <source>
        <dbReference type="EMBL" id="RNF17289.1"/>
    </source>
</evidence>
<protein>
    <submittedName>
        <fullName evidence="1">Uncharacterized protein</fullName>
    </submittedName>
</protein>
<reference evidence="1 2" key="1">
    <citation type="journal article" date="2018" name="BMC Genomics">
        <title>Genomic comparison of Trypanosoma conorhini and Trypanosoma rangeli to Trypanosoma cruzi strains of high and low virulence.</title>
        <authorList>
            <person name="Bradwell K.R."/>
            <person name="Koparde V.N."/>
            <person name="Matveyev A.V."/>
            <person name="Serrano M.G."/>
            <person name="Alves J.M."/>
            <person name="Parikh H."/>
            <person name="Huang B."/>
            <person name="Lee V."/>
            <person name="Espinosa-Alvarez O."/>
            <person name="Ortiz P.A."/>
            <person name="Costa-Martins A.G."/>
            <person name="Teixeira M.M."/>
            <person name="Buck G.A."/>
        </authorList>
    </citation>
    <scope>NUCLEOTIDE SEQUENCE [LARGE SCALE GENOMIC DNA]</scope>
    <source>
        <strain evidence="1 2">025E</strain>
    </source>
</reference>
<dbReference type="AlphaFoldDB" id="A0A422PHU7"/>
<gene>
    <name evidence="1" type="ORF">Tco025E_04877</name>
</gene>
<sequence length="834" mass="91456">MLRRCWLPRCLVQYAALSAAAGRLNALLDLRAQKQPVPADVLRQFLRTDVMPLLRGTVVDRRHDSAELRRSMSQLLRDAAFAAVVLRARPGGAYVNTLVDCVKHDHERMQFLQKMTPNQASRVIEHLCRAGVRDSAVYAALAARLDFHLLKEVGRAMFALAEERMYLEVVAYIVPLYCGETWTLTFDGGVGYTNRLNKNCNVFDAVRLLRVLSKAVRGVVEQQRLDAAKGSIYPLPVESIQQLRTSLTVFIIDNSEVLRGGHWINFTRAMVHFPPEFKTMKGLERHPSVLQAVDAQRLPRRDARRGLSDTVDTDDMAALGLNHVFAPVEQQQQQQQHTAIGGENWKEPRFDVPSIDLTKLLYIIEDVPIPRALQQRRRQLVTQAIVKDMNTLHFTDLVRFIQALRRVEGSAEFSSSLKAAVVAINQLLERGSKNTGVYIPYDRLLTLASLLTAFRVKSCKGFVNYLLCLLPTLDTMTVEEATSLMNALATVAEVDGVELCSRVGGQILDKVALGREEAEAPALVLACPLPSAKLLRATVLLSAAPSSGAVRRIFGGTESALTVSPALREAGASVLFDVARSLYHFSRLKPPDAAWAETVWCRGIVGALLPLLAQLTAEFYEAVLAADGGGRRCPSYVPLAWRSSAEAVFPWVDVNLDTVSLATMQRRLEAVYPCCRQIATLAVGIAAAQRETLLRHPAAEPLAFSSNAIVHMLSFLLMLEHMLYHGTWQAELDDAAAGVREKMQAMKADYVASLSTPVCKDAQGAEVTALALIPRLFSCGDGGGGDQAPPLLDRGSILEITTNLPFSVSLVVSPGPINELFCEQAAAAVVGVDN</sequence>
<keyword evidence="2" id="KW-1185">Reference proteome</keyword>
<dbReference type="Proteomes" id="UP000284403">
    <property type="component" value="Unassembled WGS sequence"/>
</dbReference>
<organism evidence="1 2">
    <name type="scientific">Trypanosoma conorhini</name>
    <dbReference type="NCBI Taxonomy" id="83891"/>
    <lineage>
        <taxon>Eukaryota</taxon>
        <taxon>Discoba</taxon>
        <taxon>Euglenozoa</taxon>
        <taxon>Kinetoplastea</taxon>
        <taxon>Metakinetoplastina</taxon>
        <taxon>Trypanosomatida</taxon>
        <taxon>Trypanosomatidae</taxon>
        <taxon>Trypanosoma</taxon>
    </lineage>
</organism>
<name>A0A422PHU7_9TRYP</name>
<dbReference type="OrthoDB" id="271658at2759"/>
<comment type="caution">
    <text evidence="1">The sequence shown here is derived from an EMBL/GenBank/DDBJ whole genome shotgun (WGS) entry which is preliminary data.</text>
</comment>
<dbReference type="GeneID" id="40318488"/>
<dbReference type="EMBL" id="MKKU01000266">
    <property type="protein sequence ID" value="RNF17289.1"/>
    <property type="molecule type" value="Genomic_DNA"/>
</dbReference>
<accession>A0A422PHU7</accession>
<proteinExistence type="predicted"/>